<protein>
    <recommendedName>
        <fullName evidence="11">Probable deoxycytidylate deaminase</fullName>
        <ecNumber evidence="8">3.5.4.12</ecNumber>
    </recommendedName>
    <alternativeName>
        <fullName evidence="9">dCMP deaminase</fullName>
    </alternativeName>
</protein>
<dbReference type="Gene3D" id="3.40.140.10">
    <property type="entry name" value="Cytidine Deaminase, domain 2"/>
    <property type="match status" value="1"/>
</dbReference>
<evidence type="ECO:0000313" key="14">
    <source>
        <dbReference type="Proteomes" id="UP000410492"/>
    </source>
</evidence>
<keyword evidence="6" id="KW-0862">Zinc</keyword>
<keyword evidence="3" id="KW-0479">Metal-binding</keyword>
<dbReference type="EMBL" id="CAACVG010004844">
    <property type="protein sequence ID" value="VEN38714.1"/>
    <property type="molecule type" value="Genomic_DNA"/>
</dbReference>
<keyword evidence="4" id="KW-0545">Nucleotide biosynthesis</keyword>
<evidence type="ECO:0000256" key="6">
    <source>
        <dbReference type="ARBA" id="ARBA00022833"/>
    </source>
</evidence>
<dbReference type="FunFam" id="3.40.140.10:FF:000021">
    <property type="entry name" value="Deoxycytidylate deaminase"/>
    <property type="match status" value="1"/>
</dbReference>
<evidence type="ECO:0000256" key="4">
    <source>
        <dbReference type="ARBA" id="ARBA00022727"/>
    </source>
</evidence>
<evidence type="ECO:0000259" key="12">
    <source>
        <dbReference type="PROSITE" id="PS51747"/>
    </source>
</evidence>
<sequence>MNGSRDMTSKRTDYLEWQEYFMAIAFLAAKRSKDPCTQVGACIVNDDNVIVGIGYNGMPKGCHDDAFSWAKKSDDKLENKHLYVCHAELNAILNKNCADIKGCTIYVALFPCNECAKVIIQSGIKEVVYMSDKHAHKCNTIASKKMLDAADVKYRQFIPKKNKIVIDFSEIDWNNMSQLPETPVKRNKSAEEGDITITNGCEAVQHLQKTPEKRLKVKDNISIGL</sequence>
<dbReference type="GO" id="GO:0005737">
    <property type="term" value="C:cytoplasm"/>
    <property type="evidence" value="ECO:0007669"/>
    <property type="project" value="TreeGrafter"/>
</dbReference>
<evidence type="ECO:0000256" key="2">
    <source>
        <dbReference type="ARBA" id="ARBA00006576"/>
    </source>
</evidence>
<dbReference type="CDD" id="cd01286">
    <property type="entry name" value="deoxycytidylate_deaminase"/>
    <property type="match status" value="1"/>
</dbReference>
<dbReference type="GO" id="GO:0004132">
    <property type="term" value="F:dCMP deaminase activity"/>
    <property type="evidence" value="ECO:0007669"/>
    <property type="project" value="UniProtKB-EC"/>
</dbReference>
<evidence type="ECO:0000256" key="7">
    <source>
        <dbReference type="ARBA" id="ARBA00037036"/>
    </source>
</evidence>
<evidence type="ECO:0000256" key="11">
    <source>
        <dbReference type="ARBA" id="ARBA00071625"/>
    </source>
</evidence>
<reference evidence="13 14" key="1">
    <citation type="submission" date="2019-01" db="EMBL/GenBank/DDBJ databases">
        <authorList>
            <person name="Sayadi A."/>
        </authorList>
    </citation>
    <scope>NUCLEOTIDE SEQUENCE [LARGE SCALE GENOMIC DNA]</scope>
</reference>
<dbReference type="GO" id="GO:0008270">
    <property type="term" value="F:zinc ion binding"/>
    <property type="evidence" value="ECO:0007669"/>
    <property type="project" value="InterPro"/>
</dbReference>
<dbReference type="EC" id="3.5.4.12" evidence="8"/>
<comment type="catalytic activity">
    <reaction evidence="10">
        <text>dCMP + H2O + H(+) = dUMP + NH4(+)</text>
        <dbReference type="Rhea" id="RHEA:22924"/>
        <dbReference type="ChEBI" id="CHEBI:15377"/>
        <dbReference type="ChEBI" id="CHEBI:15378"/>
        <dbReference type="ChEBI" id="CHEBI:28938"/>
        <dbReference type="ChEBI" id="CHEBI:57566"/>
        <dbReference type="ChEBI" id="CHEBI:246422"/>
        <dbReference type="EC" id="3.5.4.12"/>
    </reaction>
</comment>
<dbReference type="InterPro" id="IPR002125">
    <property type="entry name" value="CMP_dCMP_dom"/>
</dbReference>
<dbReference type="OrthoDB" id="6710946at2759"/>
<dbReference type="AlphaFoldDB" id="A0A653BSZ4"/>
<evidence type="ECO:0000256" key="5">
    <source>
        <dbReference type="ARBA" id="ARBA00022801"/>
    </source>
</evidence>
<dbReference type="SUPFAM" id="SSF53927">
    <property type="entry name" value="Cytidine deaminase-like"/>
    <property type="match status" value="1"/>
</dbReference>
<comment type="similarity">
    <text evidence="2">Belongs to the cytidine and deoxycytidylate deaminase family.</text>
</comment>
<dbReference type="InterPro" id="IPR015517">
    <property type="entry name" value="dCMP_deaminase-rel"/>
</dbReference>
<comment type="cofactor">
    <cofactor evidence="1">
        <name>Zn(2+)</name>
        <dbReference type="ChEBI" id="CHEBI:29105"/>
    </cofactor>
</comment>
<keyword evidence="5" id="KW-0378">Hydrolase</keyword>
<accession>A0A653BSZ4</accession>
<comment type="function">
    <text evidence="7">Supplies the nucleotide substrate for thymidylate synthetase.</text>
</comment>
<dbReference type="GO" id="GO:0009165">
    <property type="term" value="P:nucleotide biosynthetic process"/>
    <property type="evidence" value="ECO:0007669"/>
    <property type="project" value="UniProtKB-KW"/>
</dbReference>
<dbReference type="PROSITE" id="PS51747">
    <property type="entry name" value="CYT_DCMP_DEAMINASES_2"/>
    <property type="match status" value="1"/>
</dbReference>
<dbReference type="InterPro" id="IPR016192">
    <property type="entry name" value="APOBEC/CMP_deaminase_Zn-bd"/>
</dbReference>
<name>A0A653BSZ4_CALMS</name>
<dbReference type="InterPro" id="IPR016193">
    <property type="entry name" value="Cytidine_deaminase-like"/>
</dbReference>
<keyword evidence="14" id="KW-1185">Reference proteome</keyword>
<evidence type="ECO:0000256" key="3">
    <source>
        <dbReference type="ARBA" id="ARBA00022723"/>
    </source>
</evidence>
<dbReference type="Pfam" id="PF00383">
    <property type="entry name" value="dCMP_cyt_deam_1"/>
    <property type="match status" value="1"/>
</dbReference>
<evidence type="ECO:0000256" key="9">
    <source>
        <dbReference type="ARBA" id="ARBA00041763"/>
    </source>
</evidence>
<dbReference type="InterPro" id="IPR035105">
    <property type="entry name" value="Deoxycytidylate_deaminase_dom"/>
</dbReference>
<feature type="domain" description="CMP/dCMP-type deaminase" evidence="12">
    <location>
        <begin position="16"/>
        <end position="154"/>
    </location>
</feature>
<gene>
    <name evidence="13" type="ORF">CALMAC_LOCUS3511</name>
</gene>
<dbReference type="Proteomes" id="UP000410492">
    <property type="component" value="Unassembled WGS sequence"/>
</dbReference>
<organism evidence="13 14">
    <name type="scientific">Callosobruchus maculatus</name>
    <name type="common">Southern cowpea weevil</name>
    <name type="synonym">Pulse bruchid</name>
    <dbReference type="NCBI Taxonomy" id="64391"/>
    <lineage>
        <taxon>Eukaryota</taxon>
        <taxon>Metazoa</taxon>
        <taxon>Ecdysozoa</taxon>
        <taxon>Arthropoda</taxon>
        <taxon>Hexapoda</taxon>
        <taxon>Insecta</taxon>
        <taxon>Pterygota</taxon>
        <taxon>Neoptera</taxon>
        <taxon>Endopterygota</taxon>
        <taxon>Coleoptera</taxon>
        <taxon>Polyphaga</taxon>
        <taxon>Cucujiformia</taxon>
        <taxon>Chrysomeloidea</taxon>
        <taxon>Chrysomelidae</taxon>
        <taxon>Bruchinae</taxon>
        <taxon>Bruchini</taxon>
        <taxon>Callosobruchus</taxon>
    </lineage>
</organism>
<dbReference type="PROSITE" id="PS00903">
    <property type="entry name" value="CYT_DCMP_DEAMINASES_1"/>
    <property type="match status" value="1"/>
</dbReference>
<evidence type="ECO:0000256" key="10">
    <source>
        <dbReference type="ARBA" id="ARBA00052978"/>
    </source>
</evidence>
<evidence type="ECO:0000313" key="13">
    <source>
        <dbReference type="EMBL" id="VEN38714.1"/>
    </source>
</evidence>
<dbReference type="PANTHER" id="PTHR11086">
    <property type="entry name" value="DEOXYCYTIDYLATE DEAMINASE-RELATED"/>
    <property type="match status" value="1"/>
</dbReference>
<dbReference type="PANTHER" id="PTHR11086:SF18">
    <property type="entry name" value="DEOXYCYTIDYLATE DEAMINASE"/>
    <property type="match status" value="1"/>
</dbReference>
<evidence type="ECO:0000256" key="1">
    <source>
        <dbReference type="ARBA" id="ARBA00001947"/>
    </source>
</evidence>
<evidence type="ECO:0000256" key="8">
    <source>
        <dbReference type="ARBA" id="ARBA00038938"/>
    </source>
</evidence>
<proteinExistence type="inferred from homology"/>